<reference evidence="1 2" key="1">
    <citation type="submission" date="2023-07" db="EMBL/GenBank/DDBJ databases">
        <title>Sorghum-associated microbial communities from plants grown in Nebraska, USA.</title>
        <authorList>
            <person name="Schachtman D."/>
        </authorList>
    </citation>
    <scope>NUCLEOTIDE SEQUENCE [LARGE SCALE GENOMIC DNA]</scope>
    <source>
        <strain evidence="1 2">DS1316</strain>
    </source>
</reference>
<dbReference type="EMBL" id="JAVDRP010000003">
    <property type="protein sequence ID" value="MDR6408477.1"/>
    <property type="molecule type" value="Genomic_DNA"/>
</dbReference>
<dbReference type="Proteomes" id="UP001264340">
    <property type="component" value="Unassembled WGS sequence"/>
</dbReference>
<proteinExistence type="predicted"/>
<keyword evidence="2" id="KW-1185">Reference proteome</keyword>
<sequence length="95" mass="9890">MLSLNEMLTELGSVTVRYSGGVYQADSGNLLARGNPECSNTAEGAVWNALLLKRECDAMERGGSNKSSALGISMPGRFGSGIDGDTIPTAGQDSY</sequence>
<protein>
    <submittedName>
        <fullName evidence="1">Uncharacterized protein</fullName>
    </submittedName>
</protein>
<evidence type="ECO:0000313" key="2">
    <source>
        <dbReference type="Proteomes" id="UP001264340"/>
    </source>
</evidence>
<evidence type="ECO:0000313" key="1">
    <source>
        <dbReference type="EMBL" id="MDR6408477.1"/>
    </source>
</evidence>
<gene>
    <name evidence="1" type="ORF">J2804_001870</name>
</gene>
<name>A0ABU1LP21_9BURK</name>
<organism evidence="1 2">
    <name type="scientific">Paraburkholderia terricola</name>
    <dbReference type="NCBI Taxonomy" id="169427"/>
    <lineage>
        <taxon>Bacteria</taxon>
        <taxon>Pseudomonadati</taxon>
        <taxon>Pseudomonadota</taxon>
        <taxon>Betaproteobacteria</taxon>
        <taxon>Burkholderiales</taxon>
        <taxon>Burkholderiaceae</taxon>
        <taxon>Paraburkholderia</taxon>
    </lineage>
</organism>
<comment type="caution">
    <text evidence="1">The sequence shown here is derived from an EMBL/GenBank/DDBJ whole genome shotgun (WGS) entry which is preliminary data.</text>
</comment>
<accession>A0ABU1LP21</accession>